<accession>A0A0F6YKT3</accession>
<protein>
    <submittedName>
        <fullName evidence="1">Uncharacterized protein</fullName>
    </submittedName>
</protein>
<dbReference type="EMBL" id="CP011125">
    <property type="protein sequence ID" value="AKF08526.1"/>
    <property type="molecule type" value="Genomic_DNA"/>
</dbReference>
<dbReference type="STRING" id="927083.DB32_005675"/>
<reference evidence="1 2" key="1">
    <citation type="submission" date="2015-03" db="EMBL/GenBank/DDBJ databases">
        <title>Genome assembly of Sandaracinus amylolyticus DSM 53668.</title>
        <authorList>
            <person name="Sharma G."/>
            <person name="Subramanian S."/>
        </authorList>
    </citation>
    <scope>NUCLEOTIDE SEQUENCE [LARGE SCALE GENOMIC DNA]</scope>
    <source>
        <strain evidence="1 2">DSM 53668</strain>
    </source>
</reference>
<keyword evidence="2" id="KW-1185">Reference proteome</keyword>
<proteinExistence type="predicted"/>
<organism evidence="1 2">
    <name type="scientific">Sandaracinus amylolyticus</name>
    <dbReference type="NCBI Taxonomy" id="927083"/>
    <lineage>
        <taxon>Bacteria</taxon>
        <taxon>Pseudomonadati</taxon>
        <taxon>Myxococcota</taxon>
        <taxon>Polyangia</taxon>
        <taxon>Polyangiales</taxon>
        <taxon>Sandaracinaceae</taxon>
        <taxon>Sandaracinus</taxon>
    </lineage>
</organism>
<gene>
    <name evidence="1" type="ORF">DB32_005675</name>
</gene>
<name>A0A0F6YKT3_9BACT</name>
<dbReference type="AlphaFoldDB" id="A0A0F6YKT3"/>
<evidence type="ECO:0000313" key="2">
    <source>
        <dbReference type="Proteomes" id="UP000034883"/>
    </source>
</evidence>
<evidence type="ECO:0000313" key="1">
    <source>
        <dbReference type="EMBL" id="AKF08526.1"/>
    </source>
</evidence>
<sequence length="216" mass="25105">MNSMLGVRVEVELTSNRRTMISSARSGMALRLRLHRMFVEADGAIVEALGRYVKTGDRRASRRLGEFIEAKRDRFVAPRPPRVLRPLGEHHDLLAIYARIESTYFPGALAGVTITWGRHGAAARGRRRKRSIRLGTYTHDERLIRVHPVLDQPWVPAFFVEYIVFHEMLHHVEPAREEDGRTIFHTPEFRRRERAYPEYERALAWERANIGKLLTS</sequence>
<dbReference type="KEGG" id="samy:DB32_005675"/>
<dbReference type="Proteomes" id="UP000034883">
    <property type="component" value="Chromosome"/>
</dbReference>